<dbReference type="RefSeq" id="WP_015104686.1">
    <property type="nucleotide sequence ID" value="NC_019673.1"/>
</dbReference>
<comment type="subcellular location">
    <subcellularLocation>
        <location evidence="1 13">Cytoplasm</location>
    </subcellularLocation>
</comment>
<dbReference type="Proteomes" id="UP000006281">
    <property type="component" value="Chromosome"/>
</dbReference>
<dbReference type="EC" id="2.5.1.7" evidence="13"/>
<dbReference type="EMBL" id="HE804045">
    <property type="protein sequence ID" value="CCH34576.1"/>
    <property type="molecule type" value="Genomic_DNA"/>
</dbReference>
<keyword evidence="9 13" id="KW-0961">Cell wall biogenesis/degradation</keyword>
<reference evidence="15 16" key="1">
    <citation type="journal article" date="2012" name="BMC Genomics">
        <title>Complete genome sequence of Saccharothrix espanaensis DSM 44229T and comparison to the other completely sequenced Pseudonocardiaceae.</title>
        <authorList>
            <person name="Strobel T."/>
            <person name="Al-Dilaimi A."/>
            <person name="Blom J."/>
            <person name="Gessner A."/>
            <person name="Kalinowski J."/>
            <person name="Luzhetska M."/>
            <person name="Puhler A."/>
            <person name="Szczepanowski R."/>
            <person name="Bechthold A."/>
            <person name="Ruckert C."/>
        </authorList>
    </citation>
    <scope>NUCLEOTIDE SEQUENCE [LARGE SCALE GENOMIC DNA]</scope>
    <source>
        <strain evidence="16">ATCC 51144 / DSM 44229 / JCM 9112 / NBRC 15066 / NRRL 15764</strain>
    </source>
</reference>
<evidence type="ECO:0000256" key="6">
    <source>
        <dbReference type="ARBA" id="ARBA00022960"/>
    </source>
</evidence>
<keyword evidence="5 13" id="KW-0808">Transferase</keyword>
<dbReference type="KEGG" id="sesp:BN6_73450"/>
<keyword evidence="6 13" id="KW-0133">Cell shape</keyword>
<dbReference type="Pfam" id="PF00275">
    <property type="entry name" value="EPSP_synthase"/>
    <property type="match status" value="1"/>
</dbReference>
<feature type="binding site" evidence="13">
    <location>
        <position position="93"/>
    </location>
    <ligand>
        <name>UDP-N-acetyl-alpha-D-glucosamine</name>
        <dbReference type="ChEBI" id="CHEBI:57705"/>
    </ligand>
</feature>
<dbReference type="HAMAP" id="MF_00111">
    <property type="entry name" value="MurA"/>
    <property type="match status" value="1"/>
</dbReference>
<dbReference type="eggNOG" id="COG0766">
    <property type="taxonomic scope" value="Bacteria"/>
</dbReference>
<dbReference type="GO" id="GO:0005737">
    <property type="term" value="C:cytoplasm"/>
    <property type="evidence" value="ECO:0007669"/>
    <property type="project" value="UniProtKB-SubCell"/>
</dbReference>
<keyword evidence="8 13" id="KW-0131">Cell cycle</keyword>
<dbReference type="GO" id="GO:0009252">
    <property type="term" value="P:peptidoglycan biosynthetic process"/>
    <property type="evidence" value="ECO:0007669"/>
    <property type="project" value="UniProtKB-UniRule"/>
</dbReference>
<evidence type="ECO:0000256" key="7">
    <source>
        <dbReference type="ARBA" id="ARBA00022984"/>
    </source>
</evidence>
<organism evidence="15 16">
    <name type="scientific">Saccharothrix espanaensis (strain ATCC 51144 / DSM 44229 / JCM 9112 / NBRC 15066 / NRRL 15764)</name>
    <dbReference type="NCBI Taxonomy" id="1179773"/>
    <lineage>
        <taxon>Bacteria</taxon>
        <taxon>Bacillati</taxon>
        <taxon>Actinomycetota</taxon>
        <taxon>Actinomycetes</taxon>
        <taxon>Pseudonocardiales</taxon>
        <taxon>Pseudonocardiaceae</taxon>
        <taxon>Saccharothrix</taxon>
    </lineage>
</organism>
<keyword evidence="3 13" id="KW-0963">Cytoplasm</keyword>
<proteinExistence type="inferred from homology"/>
<dbReference type="Gene3D" id="3.65.10.10">
    <property type="entry name" value="Enolpyruvate transferase domain"/>
    <property type="match status" value="2"/>
</dbReference>
<dbReference type="GO" id="GO:0008360">
    <property type="term" value="P:regulation of cell shape"/>
    <property type="evidence" value="ECO:0007669"/>
    <property type="project" value="UniProtKB-KW"/>
</dbReference>
<dbReference type="GO" id="GO:0051301">
    <property type="term" value="P:cell division"/>
    <property type="evidence" value="ECO:0007669"/>
    <property type="project" value="UniProtKB-KW"/>
</dbReference>
<evidence type="ECO:0000313" key="16">
    <source>
        <dbReference type="Proteomes" id="UP000006281"/>
    </source>
</evidence>
<dbReference type="STRING" id="1179773.BN6_73450"/>
<dbReference type="InterPro" id="IPR001986">
    <property type="entry name" value="Enolpyruvate_Tfrase_dom"/>
</dbReference>
<feature type="binding site" evidence="13">
    <location>
        <begin position="23"/>
        <end position="24"/>
    </location>
    <ligand>
        <name>phosphoenolpyruvate</name>
        <dbReference type="ChEBI" id="CHEBI:58702"/>
    </ligand>
</feature>
<evidence type="ECO:0000256" key="10">
    <source>
        <dbReference type="ARBA" id="ARBA00037534"/>
    </source>
</evidence>
<dbReference type="PANTHER" id="PTHR43783">
    <property type="entry name" value="UDP-N-ACETYLGLUCOSAMINE 1-CARBOXYVINYLTRANSFERASE"/>
    <property type="match status" value="1"/>
</dbReference>
<dbReference type="GO" id="GO:0071555">
    <property type="term" value="P:cell wall organization"/>
    <property type="evidence" value="ECO:0007669"/>
    <property type="project" value="UniProtKB-KW"/>
</dbReference>
<comment type="similarity">
    <text evidence="11 13">Belongs to the EPSP synthase family. MurA subfamily.</text>
</comment>
<dbReference type="InterPro" id="IPR013792">
    <property type="entry name" value="RNA3'P_cycl/enolpyr_Trfase_a/b"/>
</dbReference>
<dbReference type="InterPro" id="IPR036968">
    <property type="entry name" value="Enolpyruvate_Tfrase_sf"/>
</dbReference>
<evidence type="ECO:0000256" key="4">
    <source>
        <dbReference type="ARBA" id="ARBA00022618"/>
    </source>
</evidence>
<feature type="binding site" evidence="13">
    <location>
        <position position="334"/>
    </location>
    <ligand>
        <name>UDP-N-acetyl-alpha-D-glucosamine</name>
        <dbReference type="ChEBI" id="CHEBI:57705"/>
    </ligand>
</feature>
<protein>
    <recommendedName>
        <fullName evidence="13">UDP-N-acetylglucosamine 1-carboxyvinyltransferase</fullName>
        <ecNumber evidence="13">2.5.1.7</ecNumber>
    </recommendedName>
    <alternativeName>
        <fullName evidence="13">Enoylpyruvate transferase</fullName>
    </alternativeName>
    <alternativeName>
        <fullName evidence="13">UDP-N-acetylglucosamine enolpyruvyl transferase</fullName>
        <shortName evidence="13">EPT</shortName>
    </alternativeName>
</protein>
<comment type="catalytic activity">
    <reaction evidence="12 13">
        <text>phosphoenolpyruvate + UDP-N-acetyl-alpha-D-glucosamine = UDP-N-acetyl-3-O-(1-carboxyvinyl)-alpha-D-glucosamine + phosphate</text>
        <dbReference type="Rhea" id="RHEA:18681"/>
        <dbReference type="ChEBI" id="CHEBI:43474"/>
        <dbReference type="ChEBI" id="CHEBI:57705"/>
        <dbReference type="ChEBI" id="CHEBI:58702"/>
        <dbReference type="ChEBI" id="CHEBI:68483"/>
        <dbReference type="EC" id="2.5.1.7"/>
    </reaction>
</comment>
<name>K0K882_SACES</name>
<evidence type="ECO:0000259" key="14">
    <source>
        <dbReference type="Pfam" id="PF00275"/>
    </source>
</evidence>
<dbReference type="PATRIC" id="fig|1179773.3.peg.7424"/>
<dbReference type="GO" id="GO:0019277">
    <property type="term" value="P:UDP-N-acetylgalactosamine biosynthetic process"/>
    <property type="evidence" value="ECO:0007669"/>
    <property type="project" value="InterPro"/>
</dbReference>
<feature type="active site" description="Proton donor" evidence="13">
    <location>
        <position position="117"/>
    </location>
</feature>
<comment type="caution">
    <text evidence="13">Lacks conserved residue(s) required for the propagation of feature annotation.</text>
</comment>
<evidence type="ECO:0000256" key="8">
    <source>
        <dbReference type="ARBA" id="ARBA00023306"/>
    </source>
</evidence>
<keyword evidence="4 13" id="KW-0132">Cell division</keyword>
<accession>K0K882</accession>
<evidence type="ECO:0000256" key="11">
    <source>
        <dbReference type="ARBA" id="ARBA00038367"/>
    </source>
</evidence>
<sequence>MSEHFRVQGGARLVGEVEVVGAKNSVLKLMAAALLAEGTTTITNCPEILDVPLMADVLRSLGCEVTLSGDVATITTPAELNHRADSEAMGKLRASVCVLGPLVGRCRRAVVALPGGDAIGSRPLDMHQNGLRKLGAHSEIEHGCVVAEAEGLHGAQIWLDFPSVGATENILMAAVLANGTTVIDNAAREPEIVDICVMLQEMGAKIEGAGTSTLTVHGVESLRPTEHRVIGDRIVGATWAFAATMTRGDITVRGVNPHHLDLVLEKLRMAGAEVTTFDGSDGSGVQGFRVVQDGRPQSVDFVTLPYPGFATDLQPFAIALSSVSEGTSMITENLFEARFRFIEEMVRMSADARTDGHHAVVRGVERLSSAPVWASDIRAGAGLVLAGLCADGATEVYEIFHIERGYPGFVENLRKLGATVERVAP</sequence>
<feature type="domain" description="Enolpyruvate transferase" evidence="14">
    <location>
        <begin position="7"/>
        <end position="413"/>
    </location>
</feature>
<dbReference type="NCBIfam" id="TIGR01072">
    <property type="entry name" value="murA"/>
    <property type="match status" value="1"/>
</dbReference>
<evidence type="ECO:0000256" key="1">
    <source>
        <dbReference type="ARBA" id="ARBA00004496"/>
    </source>
</evidence>
<dbReference type="HOGENOM" id="CLU_027387_0_0_11"/>
<evidence type="ECO:0000313" key="15">
    <source>
        <dbReference type="EMBL" id="CCH34576.1"/>
    </source>
</evidence>
<dbReference type="UniPathway" id="UPA00219"/>
<evidence type="ECO:0000256" key="3">
    <source>
        <dbReference type="ARBA" id="ARBA00022490"/>
    </source>
</evidence>
<feature type="binding site" evidence="13">
    <location>
        <position position="312"/>
    </location>
    <ligand>
        <name>UDP-N-acetyl-alpha-D-glucosamine</name>
        <dbReference type="ChEBI" id="CHEBI:57705"/>
    </ligand>
</feature>
<evidence type="ECO:0000256" key="12">
    <source>
        <dbReference type="ARBA" id="ARBA00047527"/>
    </source>
</evidence>
<dbReference type="NCBIfam" id="NF006873">
    <property type="entry name" value="PRK09369.1"/>
    <property type="match status" value="1"/>
</dbReference>
<keyword evidence="7 13" id="KW-0573">Peptidoglycan synthesis</keyword>
<dbReference type="CDD" id="cd01555">
    <property type="entry name" value="UdpNAET"/>
    <property type="match status" value="1"/>
</dbReference>
<dbReference type="BioCyc" id="SESP1179773:BN6_RS35490-MONOMER"/>
<dbReference type="PANTHER" id="PTHR43783:SF1">
    <property type="entry name" value="UDP-N-ACETYLGLUCOSAMINE 1-CARBOXYVINYLTRANSFERASE"/>
    <property type="match status" value="1"/>
</dbReference>
<evidence type="ECO:0000256" key="5">
    <source>
        <dbReference type="ARBA" id="ARBA00022679"/>
    </source>
</evidence>
<dbReference type="SUPFAM" id="SSF55205">
    <property type="entry name" value="EPT/RTPC-like"/>
    <property type="match status" value="1"/>
</dbReference>
<dbReference type="GO" id="GO:0008760">
    <property type="term" value="F:UDP-N-acetylglucosamine 1-carboxyvinyltransferase activity"/>
    <property type="evidence" value="ECO:0007669"/>
    <property type="project" value="UniProtKB-UniRule"/>
</dbReference>
<keyword evidence="16" id="KW-1185">Reference proteome</keyword>
<evidence type="ECO:0000256" key="13">
    <source>
        <dbReference type="HAMAP-Rule" id="MF_00111"/>
    </source>
</evidence>
<dbReference type="InterPro" id="IPR005750">
    <property type="entry name" value="UDP_GlcNAc_COvinyl_MurA"/>
</dbReference>
<comment type="function">
    <text evidence="10 13">Cell wall formation. Adds enolpyruvyl to UDP-N-acetylglucosamine.</text>
</comment>
<dbReference type="AlphaFoldDB" id="K0K882"/>
<gene>
    <name evidence="13 15" type="primary">murA</name>
    <name evidence="15" type="ordered locus">BN6_73450</name>
</gene>
<evidence type="ECO:0000256" key="2">
    <source>
        <dbReference type="ARBA" id="ARBA00004752"/>
    </source>
</evidence>
<evidence type="ECO:0000256" key="9">
    <source>
        <dbReference type="ARBA" id="ARBA00023316"/>
    </source>
</evidence>
<dbReference type="OrthoDB" id="9803760at2"/>
<dbReference type="InterPro" id="IPR050068">
    <property type="entry name" value="MurA_subfamily"/>
</dbReference>
<comment type="pathway">
    <text evidence="2 13">Cell wall biogenesis; peptidoglycan biosynthesis.</text>
</comment>